<dbReference type="Proteomes" id="UP000252355">
    <property type="component" value="Unassembled WGS sequence"/>
</dbReference>
<keyword evidence="4" id="KW-0227">DNA damage</keyword>
<dbReference type="GO" id="GO:0000701">
    <property type="term" value="F:purine-specific mismatch base pair DNA N-glycosylase activity"/>
    <property type="evidence" value="ECO:0007669"/>
    <property type="project" value="TreeGrafter"/>
</dbReference>
<reference evidence="12 13" key="1">
    <citation type="submission" date="2018-05" db="EMBL/GenBank/DDBJ databases">
        <title>A metagenomic window into the 2 km-deep terrestrial subsurface aquifer revealed taxonomically and functionally diverse microbial community comprising novel uncultured bacterial lineages.</title>
        <authorList>
            <person name="Kadnikov V.V."/>
            <person name="Mardanov A.V."/>
            <person name="Beletsky A.V."/>
            <person name="Banks D."/>
            <person name="Pimenov N.V."/>
            <person name="Frank Y.A."/>
            <person name="Karnachuk O.V."/>
            <person name="Ravin N.V."/>
        </authorList>
    </citation>
    <scope>NUCLEOTIDE SEQUENCE [LARGE SCALE GENOMIC DNA]</scope>
    <source>
        <strain evidence="12">BY5</strain>
    </source>
</reference>
<keyword evidence="9" id="KW-0326">Glycosidase</keyword>
<comment type="similarity">
    <text evidence="2">Belongs to the Nth/MutY family.</text>
</comment>
<keyword evidence="6" id="KW-0408">Iron</keyword>
<dbReference type="InterPro" id="IPR044298">
    <property type="entry name" value="MIG/MutY"/>
</dbReference>
<dbReference type="SUPFAM" id="SSF48150">
    <property type="entry name" value="DNA-glycosylase"/>
    <property type="match status" value="1"/>
</dbReference>
<dbReference type="GO" id="GO:0032357">
    <property type="term" value="F:oxidized purine DNA binding"/>
    <property type="evidence" value="ECO:0007669"/>
    <property type="project" value="TreeGrafter"/>
</dbReference>
<evidence type="ECO:0000259" key="11">
    <source>
        <dbReference type="SMART" id="SM00478"/>
    </source>
</evidence>
<dbReference type="GO" id="GO:0006298">
    <property type="term" value="P:mismatch repair"/>
    <property type="evidence" value="ECO:0007669"/>
    <property type="project" value="TreeGrafter"/>
</dbReference>
<dbReference type="GO" id="GO:0006284">
    <property type="term" value="P:base-excision repair"/>
    <property type="evidence" value="ECO:0007669"/>
    <property type="project" value="InterPro"/>
</dbReference>
<comment type="cofactor">
    <cofactor evidence="1">
        <name>[4Fe-4S] cluster</name>
        <dbReference type="ChEBI" id="CHEBI:49883"/>
    </cofactor>
</comment>
<dbReference type="SMART" id="SM00478">
    <property type="entry name" value="ENDO3c"/>
    <property type="match status" value="1"/>
</dbReference>
<dbReference type="EMBL" id="QOQW01000028">
    <property type="protein sequence ID" value="RCK78089.1"/>
    <property type="molecule type" value="Genomic_DNA"/>
</dbReference>
<evidence type="ECO:0000256" key="10">
    <source>
        <dbReference type="SAM" id="MobiDB-lite"/>
    </source>
</evidence>
<evidence type="ECO:0000256" key="2">
    <source>
        <dbReference type="ARBA" id="ARBA00008343"/>
    </source>
</evidence>
<accession>A0A367ZK24</accession>
<dbReference type="InterPro" id="IPR011257">
    <property type="entry name" value="DNA_glycosylase"/>
</dbReference>
<evidence type="ECO:0000256" key="6">
    <source>
        <dbReference type="ARBA" id="ARBA00023004"/>
    </source>
</evidence>
<dbReference type="GO" id="GO:0051536">
    <property type="term" value="F:iron-sulfur cluster binding"/>
    <property type="evidence" value="ECO:0007669"/>
    <property type="project" value="UniProtKB-KW"/>
</dbReference>
<evidence type="ECO:0000256" key="5">
    <source>
        <dbReference type="ARBA" id="ARBA00022801"/>
    </source>
</evidence>
<dbReference type="Pfam" id="PF00730">
    <property type="entry name" value="HhH-GPD"/>
    <property type="match status" value="1"/>
</dbReference>
<evidence type="ECO:0000256" key="7">
    <source>
        <dbReference type="ARBA" id="ARBA00023014"/>
    </source>
</evidence>
<dbReference type="AlphaFoldDB" id="A0A367ZK24"/>
<evidence type="ECO:0000256" key="9">
    <source>
        <dbReference type="ARBA" id="ARBA00023295"/>
    </source>
</evidence>
<keyword evidence="5" id="KW-0378">Hydrolase</keyword>
<dbReference type="PANTHER" id="PTHR42944:SF1">
    <property type="entry name" value="ADENINE DNA GLYCOSYLASE"/>
    <property type="match status" value="1"/>
</dbReference>
<name>A0A367ZK24_9BACT</name>
<evidence type="ECO:0000256" key="1">
    <source>
        <dbReference type="ARBA" id="ARBA00001966"/>
    </source>
</evidence>
<gene>
    <name evidence="12" type="ORF">OZSIB_1865</name>
</gene>
<dbReference type="InterPro" id="IPR023170">
    <property type="entry name" value="HhH_base_excis_C"/>
</dbReference>
<evidence type="ECO:0000256" key="8">
    <source>
        <dbReference type="ARBA" id="ARBA00023204"/>
    </source>
</evidence>
<protein>
    <submittedName>
        <fullName evidence="12">A/G-specific adenine glycosylase</fullName>
    </submittedName>
</protein>
<dbReference type="InterPro" id="IPR003265">
    <property type="entry name" value="HhH-GPD_domain"/>
</dbReference>
<evidence type="ECO:0000313" key="12">
    <source>
        <dbReference type="EMBL" id="RCK78089.1"/>
    </source>
</evidence>
<dbReference type="GO" id="GO:0046872">
    <property type="term" value="F:metal ion binding"/>
    <property type="evidence" value="ECO:0007669"/>
    <property type="project" value="UniProtKB-KW"/>
</dbReference>
<dbReference type="CDD" id="cd00056">
    <property type="entry name" value="ENDO3c"/>
    <property type="match status" value="1"/>
</dbReference>
<evidence type="ECO:0000256" key="3">
    <source>
        <dbReference type="ARBA" id="ARBA00022723"/>
    </source>
</evidence>
<evidence type="ECO:0000256" key="4">
    <source>
        <dbReference type="ARBA" id="ARBA00022763"/>
    </source>
</evidence>
<dbReference type="PANTHER" id="PTHR42944">
    <property type="entry name" value="ADENINE DNA GLYCOSYLASE"/>
    <property type="match status" value="1"/>
</dbReference>
<keyword evidence="7" id="KW-0411">Iron-sulfur</keyword>
<feature type="domain" description="HhH-GPD" evidence="11">
    <location>
        <begin position="36"/>
        <end position="184"/>
    </location>
</feature>
<comment type="caution">
    <text evidence="12">The sequence shown here is derived from an EMBL/GenBank/DDBJ whole genome shotgun (WGS) entry which is preliminary data.</text>
</comment>
<organism evidence="12 13">
    <name type="scientific">Candidatus Ozemobacter sibiricus</name>
    <dbReference type="NCBI Taxonomy" id="2268124"/>
    <lineage>
        <taxon>Bacteria</taxon>
        <taxon>Candidatus Ozemobacteria</taxon>
        <taxon>Candidatus Ozemobacterales</taxon>
        <taxon>Candidatus Ozemobacteraceae</taxon>
        <taxon>Candidatus Ozemobacter</taxon>
    </lineage>
</organism>
<dbReference type="Gene3D" id="1.10.1670.10">
    <property type="entry name" value="Helix-hairpin-Helix base-excision DNA repair enzymes (C-terminal)"/>
    <property type="match status" value="1"/>
</dbReference>
<feature type="region of interest" description="Disordered" evidence="10">
    <location>
        <begin position="298"/>
        <end position="338"/>
    </location>
</feature>
<feature type="region of interest" description="Disordered" evidence="10">
    <location>
        <begin position="358"/>
        <end position="431"/>
    </location>
</feature>
<dbReference type="GO" id="GO:0034039">
    <property type="term" value="F:8-oxo-7,8-dihydroguanine DNA N-glycosylase activity"/>
    <property type="evidence" value="ECO:0007669"/>
    <property type="project" value="TreeGrafter"/>
</dbReference>
<evidence type="ECO:0000313" key="13">
    <source>
        <dbReference type="Proteomes" id="UP000252355"/>
    </source>
</evidence>
<sequence length="431" mass="48572">MQDLERLLLEWFDREGRRLPWRETRDPYAILVSEIMLQQTQVSRVVPYFRAWLERFPDWAALAAAPTAEVLRAWSGLGYNRRALMLQEAARTVVRQGVPTTEDGWRALKGLGPYTAAAVTLFLTGQPTVPIDTNLRRVGGRLGLGKPFPDPADDPAIRRCLAPWLQATRRPADLVQALFDLASRLCTKAPRCSECPAQAACRAAPLFREGRVAIPRRSVRRANERHHADKPHPDRIYRGRILRLVTTEGAVPVAGLGPRIDPGFQPDRDTAWLEAMLARLIADGLLRRTRGQLRLPATPARPALRDRAPRPASLELPRGAFRKPHDQPDGFGRLNMGASRQRCQRRLLRPCRWRSVRRRGAVGGGSGSRGRPPWRHPRYQRSPPALAALLEGASRQPLNLPPERATLRRKRSRKGLPAPDRSRECWNSSKT</sequence>
<dbReference type="Gene3D" id="1.10.340.30">
    <property type="entry name" value="Hypothetical protein, domain 2"/>
    <property type="match status" value="1"/>
</dbReference>
<keyword evidence="3" id="KW-0479">Metal-binding</keyword>
<keyword evidence="8" id="KW-0234">DNA repair</keyword>
<proteinExistence type="inferred from homology"/>
<dbReference type="GO" id="GO:0035485">
    <property type="term" value="F:adenine/guanine mispair binding"/>
    <property type="evidence" value="ECO:0007669"/>
    <property type="project" value="TreeGrafter"/>
</dbReference>